<gene>
    <name evidence="1" type="ORF">SDC9_190468</name>
</gene>
<organism evidence="1">
    <name type="scientific">bioreactor metagenome</name>
    <dbReference type="NCBI Taxonomy" id="1076179"/>
    <lineage>
        <taxon>unclassified sequences</taxon>
        <taxon>metagenomes</taxon>
        <taxon>ecological metagenomes</taxon>
    </lineage>
</organism>
<protein>
    <submittedName>
        <fullName evidence="1">Uncharacterized protein</fullName>
    </submittedName>
</protein>
<accession>A0A645HVM8</accession>
<dbReference type="EMBL" id="VSSQ01100957">
    <property type="protein sequence ID" value="MPN42910.1"/>
    <property type="molecule type" value="Genomic_DNA"/>
</dbReference>
<comment type="caution">
    <text evidence="1">The sequence shown here is derived from an EMBL/GenBank/DDBJ whole genome shotgun (WGS) entry which is preliminary data.</text>
</comment>
<reference evidence="1" key="1">
    <citation type="submission" date="2019-08" db="EMBL/GenBank/DDBJ databases">
        <authorList>
            <person name="Kucharzyk K."/>
            <person name="Murdoch R.W."/>
            <person name="Higgins S."/>
            <person name="Loffler F."/>
        </authorList>
    </citation>
    <scope>NUCLEOTIDE SEQUENCE</scope>
</reference>
<name>A0A645HVM8_9ZZZZ</name>
<dbReference type="AlphaFoldDB" id="A0A645HVM8"/>
<proteinExistence type="predicted"/>
<evidence type="ECO:0000313" key="1">
    <source>
        <dbReference type="EMBL" id="MPN42910.1"/>
    </source>
</evidence>
<sequence length="192" mass="21998">MDDRIQLPVRKIVDSRAGMDAAHACELFTKVKDILQERRFAEVHQVLQMNGAVKHTALFRTADQNAVPGNLQHKRTLFPGRFQGNALIFLRCDQQNSLRRFFEFGGSLDPEGDIHAPEQIILKIIRRMPHQFRGCGTDHDLPGGIDFKFPFGRFQRGIAAVCFMNFAHPFQKIIILFVLHEYSPLLSSDRLQ</sequence>